<accession>A0AAD7W2Y8</accession>
<feature type="region of interest" description="Disordered" evidence="1">
    <location>
        <begin position="1"/>
        <end position="40"/>
    </location>
</feature>
<proteinExistence type="predicted"/>
<dbReference type="EMBL" id="JAINUG010000326">
    <property type="protein sequence ID" value="KAJ8378259.1"/>
    <property type="molecule type" value="Genomic_DNA"/>
</dbReference>
<comment type="caution">
    <text evidence="2">The sequence shown here is derived from an EMBL/GenBank/DDBJ whole genome shotgun (WGS) entry which is preliminary data.</text>
</comment>
<evidence type="ECO:0000313" key="3">
    <source>
        <dbReference type="Proteomes" id="UP001221898"/>
    </source>
</evidence>
<protein>
    <submittedName>
        <fullName evidence="2">Uncharacterized protein</fullName>
    </submittedName>
</protein>
<dbReference type="AlphaFoldDB" id="A0AAD7W2Y8"/>
<reference evidence="2" key="1">
    <citation type="journal article" date="2023" name="Science">
        <title>Genome structures resolve the early diversification of teleost fishes.</title>
        <authorList>
            <person name="Parey E."/>
            <person name="Louis A."/>
            <person name="Montfort J."/>
            <person name="Bouchez O."/>
            <person name="Roques C."/>
            <person name="Iampietro C."/>
            <person name="Lluch J."/>
            <person name="Castinel A."/>
            <person name="Donnadieu C."/>
            <person name="Desvignes T."/>
            <person name="Floi Bucao C."/>
            <person name="Jouanno E."/>
            <person name="Wen M."/>
            <person name="Mejri S."/>
            <person name="Dirks R."/>
            <person name="Jansen H."/>
            <person name="Henkel C."/>
            <person name="Chen W.J."/>
            <person name="Zahm M."/>
            <person name="Cabau C."/>
            <person name="Klopp C."/>
            <person name="Thompson A.W."/>
            <person name="Robinson-Rechavi M."/>
            <person name="Braasch I."/>
            <person name="Lecointre G."/>
            <person name="Bobe J."/>
            <person name="Postlethwait J.H."/>
            <person name="Berthelot C."/>
            <person name="Roest Crollius H."/>
            <person name="Guiguen Y."/>
        </authorList>
    </citation>
    <scope>NUCLEOTIDE SEQUENCE</scope>
    <source>
        <strain evidence="2">NC1722</strain>
    </source>
</reference>
<dbReference type="Proteomes" id="UP001221898">
    <property type="component" value="Unassembled WGS sequence"/>
</dbReference>
<organism evidence="2 3">
    <name type="scientific">Aldrovandia affinis</name>
    <dbReference type="NCBI Taxonomy" id="143900"/>
    <lineage>
        <taxon>Eukaryota</taxon>
        <taxon>Metazoa</taxon>
        <taxon>Chordata</taxon>
        <taxon>Craniata</taxon>
        <taxon>Vertebrata</taxon>
        <taxon>Euteleostomi</taxon>
        <taxon>Actinopterygii</taxon>
        <taxon>Neopterygii</taxon>
        <taxon>Teleostei</taxon>
        <taxon>Notacanthiformes</taxon>
        <taxon>Halosauridae</taxon>
        <taxon>Aldrovandia</taxon>
    </lineage>
</organism>
<evidence type="ECO:0000256" key="1">
    <source>
        <dbReference type="SAM" id="MobiDB-lite"/>
    </source>
</evidence>
<keyword evidence="3" id="KW-1185">Reference proteome</keyword>
<sequence length="96" mass="9930">MIARGRGAGEQPTDRRRSHPARPACPAHTQEPRQGPAGRTVAHCGSVSPGVTGGQGCQNSRTFERECEHGLALGRGAAVTGPGAERQIRCGCQSDG</sequence>
<name>A0AAD7W2Y8_9TELE</name>
<gene>
    <name evidence="2" type="ORF">AAFF_G00244630</name>
</gene>
<evidence type="ECO:0000313" key="2">
    <source>
        <dbReference type="EMBL" id="KAJ8378259.1"/>
    </source>
</evidence>